<evidence type="ECO:0000259" key="1">
    <source>
        <dbReference type="PROSITE" id="PS51785"/>
    </source>
</evidence>
<accession>A0A336N7S3</accession>
<feature type="domain" description="ExoI C-terminal" evidence="1">
    <location>
        <begin position="1"/>
        <end position="89"/>
    </location>
</feature>
<dbReference type="EC" id="3.1.11.1" evidence="2"/>
<sequence>MEPEKLAEHNLSFQDPRIPQLLFHYRARHFYRTLNRAEQIKWQKYRQKKLEAEVLRFEQSLQELATQNEHNEEKLTLLRKVYEYGNKIIG</sequence>
<proteinExistence type="predicted"/>
<evidence type="ECO:0000313" key="2">
    <source>
        <dbReference type="EMBL" id="SSZ29664.1"/>
    </source>
</evidence>
<dbReference type="SUPFAM" id="SSF53098">
    <property type="entry name" value="Ribonuclease H-like"/>
    <property type="match status" value="1"/>
</dbReference>
<evidence type="ECO:0000313" key="3">
    <source>
        <dbReference type="Proteomes" id="UP000253728"/>
    </source>
</evidence>
<dbReference type="Pfam" id="PF26016">
    <property type="entry name" value="ExoI_C"/>
    <property type="match status" value="1"/>
</dbReference>
<protein>
    <submittedName>
        <fullName evidence="2">Exodeoxyribonuclease I</fullName>
        <ecNumber evidence="2">3.1.11.1</ecNumber>
    </submittedName>
</protein>
<name>A0A336N7S3_AGGAP</name>
<dbReference type="InterPro" id="IPR058561">
    <property type="entry name" value="Exonuc_1_C"/>
</dbReference>
<dbReference type="GO" id="GO:0006281">
    <property type="term" value="P:DNA repair"/>
    <property type="evidence" value="ECO:0007669"/>
    <property type="project" value="InterPro"/>
</dbReference>
<keyword evidence="2" id="KW-0378">Hydrolase</keyword>
<dbReference type="Gene3D" id="1.20.1280.70">
    <property type="entry name" value="Exonuclease ExoI, domain 3"/>
    <property type="match status" value="1"/>
</dbReference>
<dbReference type="GO" id="GO:0008310">
    <property type="term" value="F:single-stranded DNA 3'-5' DNA exonuclease activity"/>
    <property type="evidence" value="ECO:0007669"/>
    <property type="project" value="UniProtKB-EC"/>
</dbReference>
<dbReference type="AlphaFoldDB" id="A0A336N7S3"/>
<dbReference type="Gene3D" id="1.10.287.1240">
    <property type="match status" value="1"/>
</dbReference>
<dbReference type="InterPro" id="IPR012337">
    <property type="entry name" value="RNaseH-like_sf"/>
</dbReference>
<organism evidence="2 3">
    <name type="scientific">Aggregatibacter aphrophilus</name>
    <name type="common">Haemophilus aphrophilus</name>
    <dbReference type="NCBI Taxonomy" id="732"/>
    <lineage>
        <taxon>Bacteria</taxon>
        <taxon>Pseudomonadati</taxon>
        <taxon>Pseudomonadota</taxon>
        <taxon>Gammaproteobacteria</taxon>
        <taxon>Pasteurellales</taxon>
        <taxon>Pasteurellaceae</taxon>
        <taxon>Aggregatibacter</taxon>
    </lineage>
</organism>
<dbReference type="PROSITE" id="PS51785">
    <property type="entry name" value="EXOI_C"/>
    <property type="match status" value="1"/>
</dbReference>
<dbReference type="Proteomes" id="UP000253728">
    <property type="component" value="Unassembled WGS sequence"/>
</dbReference>
<reference evidence="2 3" key="1">
    <citation type="submission" date="2018-06" db="EMBL/GenBank/DDBJ databases">
        <authorList>
            <consortium name="Pathogen Informatics"/>
            <person name="Doyle S."/>
        </authorList>
    </citation>
    <scope>NUCLEOTIDE SEQUENCE [LARGE SCALE GENOMIC DNA]</scope>
    <source>
        <strain evidence="2 3">NCTC5908</strain>
    </source>
</reference>
<gene>
    <name evidence="2" type="primary">sbcB_1</name>
    <name evidence="2" type="ORF">NCTC5908_01470</name>
</gene>
<dbReference type="EMBL" id="UFSP01000002">
    <property type="protein sequence ID" value="SSZ29664.1"/>
    <property type="molecule type" value="Genomic_DNA"/>
</dbReference>